<dbReference type="Pfam" id="PF00480">
    <property type="entry name" value="ROK"/>
    <property type="match status" value="1"/>
</dbReference>
<dbReference type="Gene3D" id="3.30.420.40">
    <property type="match status" value="2"/>
</dbReference>
<dbReference type="EMBL" id="QZJW01000050">
    <property type="protein sequence ID" value="RJO60224.1"/>
    <property type="molecule type" value="Genomic_DNA"/>
</dbReference>
<gene>
    <name evidence="2" type="ORF">C4544_05610</name>
</gene>
<evidence type="ECO:0000256" key="1">
    <source>
        <dbReference type="ARBA" id="ARBA00006479"/>
    </source>
</evidence>
<comment type="caution">
    <text evidence="2">The sequence shown here is derived from an EMBL/GenBank/DDBJ whole genome shotgun (WGS) entry which is preliminary data.</text>
</comment>
<name>A0A419DAV9_9BACT</name>
<proteinExistence type="inferred from homology"/>
<dbReference type="InterPro" id="IPR043129">
    <property type="entry name" value="ATPase_NBD"/>
</dbReference>
<evidence type="ECO:0000313" key="3">
    <source>
        <dbReference type="Proteomes" id="UP000285655"/>
    </source>
</evidence>
<organism evidence="2 3">
    <name type="scientific">candidate division WS5 bacterium</name>
    <dbReference type="NCBI Taxonomy" id="2093353"/>
    <lineage>
        <taxon>Bacteria</taxon>
        <taxon>candidate division WS5</taxon>
    </lineage>
</organism>
<dbReference type="PANTHER" id="PTHR18964:SF149">
    <property type="entry name" value="BIFUNCTIONAL UDP-N-ACETYLGLUCOSAMINE 2-EPIMERASE_N-ACETYLMANNOSAMINE KINASE"/>
    <property type="match status" value="1"/>
</dbReference>
<dbReference type="AlphaFoldDB" id="A0A419DAV9"/>
<dbReference type="GO" id="GO:0008761">
    <property type="term" value="F:UDP-N-acetylglucosamine 2-epimerase activity"/>
    <property type="evidence" value="ECO:0007669"/>
    <property type="project" value="TreeGrafter"/>
</dbReference>
<sequence length="301" mass="33106">MSVAELRKCLAGDIGATNCRFAIVDENGTILKVEKTKTPRENPVSFIHNKAQDFVQNENIDGISFSIAGPVHEGKSKFVNLPGQPEIGQEDFQDISSNVIFLNDTVAAVYAEYAKTPCPNMAYITMSTGIGGAVIENDEIIYFKDTDEEIGHIEIGEKNYRLPCGCKPRKFNHWEAFCSGGALVNFYNEWKEKSGDISGFQPKDAKEIFTEAEKGNISAKKFLNEGFNRINNEAIKAVIEKFGPEKIVFGGSVASNNQDEVLSGLKEIKNLPAVSFTEYGDDVSIIGAAKYLLKELSVKNP</sequence>
<accession>A0A419DAV9</accession>
<comment type="similarity">
    <text evidence="1">Belongs to the ROK (NagC/XylR) family.</text>
</comment>
<dbReference type="SUPFAM" id="SSF53067">
    <property type="entry name" value="Actin-like ATPase domain"/>
    <property type="match status" value="1"/>
</dbReference>
<dbReference type="GO" id="GO:0009384">
    <property type="term" value="F:N-acylmannosamine kinase activity"/>
    <property type="evidence" value="ECO:0007669"/>
    <property type="project" value="TreeGrafter"/>
</dbReference>
<dbReference type="InterPro" id="IPR000600">
    <property type="entry name" value="ROK"/>
</dbReference>
<dbReference type="PANTHER" id="PTHR18964">
    <property type="entry name" value="ROK (REPRESSOR, ORF, KINASE) FAMILY"/>
    <property type="match status" value="1"/>
</dbReference>
<reference evidence="2 3" key="1">
    <citation type="journal article" date="2017" name="ISME J.">
        <title>Energy and carbon metabolisms in a deep terrestrial subsurface fluid microbial community.</title>
        <authorList>
            <person name="Momper L."/>
            <person name="Jungbluth S.P."/>
            <person name="Lee M.D."/>
            <person name="Amend J.P."/>
        </authorList>
    </citation>
    <scope>NUCLEOTIDE SEQUENCE [LARGE SCALE GENOMIC DNA]</scope>
    <source>
        <strain evidence="2">SURF_29</strain>
    </source>
</reference>
<protein>
    <submittedName>
        <fullName evidence="2">ROK family protein</fullName>
    </submittedName>
</protein>
<dbReference type="Proteomes" id="UP000285655">
    <property type="component" value="Unassembled WGS sequence"/>
</dbReference>
<evidence type="ECO:0000313" key="2">
    <source>
        <dbReference type="EMBL" id="RJO60224.1"/>
    </source>
</evidence>